<dbReference type="Gene3D" id="3.30.200.20">
    <property type="entry name" value="Phosphorylase Kinase, domain 1"/>
    <property type="match status" value="1"/>
</dbReference>
<dbReference type="Pfam" id="PF22215">
    <property type="entry name" value="MLKL_N"/>
    <property type="match status" value="1"/>
</dbReference>
<dbReference type="InterPro" id="IPR054000">
    <property type="entry name" value="MLKL_N"/>
</dbReference>
<dbReference type="AlphaFoldDB" id="A0A821IHK1"/>
<feature type="non-terminal residue" evidence="2">
    <location>
        <position position="228"/>
    </location>
</feature>
<protein>
    <recommendedName>
        <fullName evidence="1">Mixed lineage kinase domain-containing protein</fullName>
    </recommendedName>
</protein>
<evidence type="ECO:0000259" key="1">
    <source>
        <dbReference type="Pfam" id="PF22215"/>
    </source>
</evidence>
<accession>A0A821IHK1</accession>
<organism evidence="2 3">
    <name type="scientific">Rotaria socialis</name>
    <dbReference type="NCBI Taxonomy" id="392032"/>
    <lineage>
        <taxon>Eukaryota</taxon>
        <taxon>Metazoa</taxon>
        <taxon>Spiralia</taxon>
        <taxon>Gnathifera</taxon>
        <taxon>Rotifera</taxon>
        <taxon>Eurotatoria</taxon>
        <taxon>Bdelloidea</taxon>
        <taxon>Philodinida</taxon>
        <taxon>Philodinidae</taxon>
        <taxon>Rotaria</taxon>
    </lineage>
</organism>
<proteinExistence type="predicted"/>
<evidence type="ECO:0000313" key="2">
    <source>
        <dbReference type="EMBL" id="CAF4701924.1"/>
    </source>
</evidence>
<dbReference type="EMBL" id="CAJOBQ010009895">
    <property type="protein sequence ID" value="CAF4701924.1"/>
    <property type="molecule type" value="Genomic_DNA"/>
</dbReference>
<dbReference type="CDD" id="cd21037">
    <property type="entry name" value="MLKL_NTD"/>
    <property type="match status" value="1"/>
</dbReference>
<dbReference type="InterPro" id="IPR059179">
    <property type="entry name" value="MLKL-like_MCAfunc"/>
</dbReference>
<dbReference type="GO" id="GO:0007166">
    <property type="term" value="P:cell surface receptor signaling pathway"/>
    <property type="evidence" value="ECO:0007669"/>
    <property type="project" value="InterPro"/>
</dbReference>
<evidence type="ECO:0000313" key="3">
    <source>
        <dbReference type="Proteomes" id="UP000663862"/>
    </source>
</evidence>
<name>A0A821IHK1_9BILA</name>
<dbReference type="PANTHER" id="PTHR35832">
    <property type="entry name" value="OS12G0248400 PROTEIN-RELATED"/>
    <property type="match status" value="1"/>
</dbReference>
<dbReference type="Gene3D" id="1.20.930.20">
    <property type="entry name" value="Adaptor protein Cbl, N-terminal domain"/>
    <property type="match status" value="1"/>
</dbReference>
<sequence>MDPTAVLNIIYKTAVLIKKTVEDVKANKQQCKRLGERIDAISQCLKLLNYRDLKRSEIKQLLDNFCKCVQECLDFITQFKEKTCLVRVFKNQNHKEQFQELNFQLSQCANDLSLGINLKQLFDVKIDENDQKTDLKTIESKIDEIAQGMGQMKEEQYNRKCFEENIKQWLNSFKYDLQQNIMKIKDPVKAKEIAEEEHAFLHIPFHDLIQEKRIGQGGFADVYRGRWL</sequence>
<dbReference type="Proteomes" id="UP000663862">
    <property type="component" value="Unassembled WGS sequence"/>
</dbReference>
<comment type="caution">
    <text evidence="2">The sequence shown here is derived from an EMBL/GenBank/DDBJ whole genome shotgun (WGS) entry which is preliminary data.</text>
</comment>
<dbReference type="InterPro" id="IPR036537">
    <property type="entry name" value="Adaptor_Cbl_N_dom_sf"/>
</dbReference>
<feature type="domain" description="Mixed lineage kinase" evidence="1">
    <location>
        <begin position="10"/>
        <end position="124"/>
    </location>
</feature>
<gene>
    <name evidence="2" type="ORF">TSG867_LOCUS33365</name>
</gene>
<reference evidence="2" key="1">
    <citation type="submission" date="2021-02" db="EMBL/GenBank/DDBJ databases">
        <authorList>
            <person name="Nowell W R."/>
        </authorList>
    </citation>
    <scope>NUCLEOTIDE SEQUENCE</scope>
</reference>